<evidence type="ECO:0000256" key="1">
    <source>
        <dbReference type="ARBA" id="ARBA00004123"/>
    </source>
</evidence>
<dbReference type="InterPro" id="IPR052190">
    <property type="entry name" value="Euk-Arch_PrmC-MTase"/>
</dbReference>
<evidence type="ECO:0000256" key="4">
    <source>
        <dbReference type="ARBA" id="ARBA00022679"/>
    </source>
</evidence>
<comment type="subcellular location">
    <subcellularLocation>
        <location evidence="1">Nucleus</location>
    </subcellularLocation>
</comment>
<proteinExistence type="inferred from homology"/>
<protein>
    <recommendedName>
        <fullName evidence="11">S-adenosyl-L-methionine-dependent methyltransferase</fullName>
    </recommendedName>
</protein>
<dbReference type="GeneID" id="37016690"/>
<keyword evidence="4" id="KW-0808">Transferase</keyword>
<comment type="similarity">
    <text evidence="2">Belongs to the eukaryotic/archaeal PrmC-related family.</text>
</comment>
<dbReference type="GO" id="GO:0035657">
    <property type="term" value="C:eRF1 methyltransferase complex"/>
    <property type="evidence" value="ECO:0007669"/>
    <property type="project" value="TreeGrafter"/>
</dbReference>
<feature type="compositionally biased region" description="Basic and acidic residues" evidence="8">
    <location>
        <begin position="127"/>
        <end position="138"/>
    </location>
</feature>
<evidence type="ECO:0000256" key="5">
    <source>
        <dbReference type="ARBA" id="ARBA00022691"/>
    </source>
</evidence>
<name>A0A316U7B6_9BASI</name>
<feature type="region of interest" description="Disordered" evidence="8">
    <location>
        <begin position="117"/>
        <end position="138"/>
    </location>
</feature>
<feature type="coiled-coil region" evidence="7">
    <location>
        <begin position="22"/>
        <end position="49"/>
    </location>
</feature>
<evidence type="ECO:0000256" key="7">
    <source>
        <dbReference type="SAM" id="Coils"/>
    </source>
</evidence>
<dbReference type="InterPro" id="IPR029063">
    <property type="entry name" value="SAM-dependent_MTases_sf"/>
</dbReference>
<evidence type="ECO:0000256" key="3">
    <source>
        <dbReference type="ARBA" id="ARBA00022603"/>
    </source>
</evidence>
<dbReference type="InterPro" id="IPR002052">
    <property type="entry name" value="DNA_methylase_N6_adenine_CS"/>
</dbReference>
<dbReference type="GO" id="GO:0005634">
    <property type="term" value="C:nucleus"/>
    <property type="evidence" value="ECO:0007669"/>
    <property type="project" value="UniProtKB-SubCell"/>
</dbReference>
<dbReference type="SUPFAM" id="SSF53335">
    <property type="entry name" value="S-adenosyl-L-methionine-dependent methyltransferases"/>
    <property type="match status" value="1"/>
</dbReference>
<evidence type="ECO:0000313" key="10">
    <source>
        <dbReference type="Proteomes" id="UP000245942"/>
    </source>
</evidence>
<dbReference type="GO" id="GO:0003676">
    <property type="term" value="F:nucleic acid binding"/>
    <property type="evidence" value="ECO:0007669"/>
    <property type="project" value="InterPro"/>
</dbReference>
<evidence type="ECO:0000256" key="2">
    <source>
        <dbReference type="ARBA" id="ARBA00006149"/>
    </source>
</evidence>
<keyword evidence="7" id="KW-0175">Coiled coil</keyword>
<feature type="region of interest" description="Disordered" evidence="8">
    <location>
        <begin position="194"/>
        <end position="235"/>
    </location>
</feature>
<evidence type="ECO:0008006" key="11">
    <source>
        <dbReference type="Google" id="ProtNLM"/>
    </source>
</evidence>
<dbReference type="PANTHER" id="PTHR45875:SF1">
    <property type="entry name" value="METHYLTRANSFERASE N6AMT1"/>
    <property type="match status" value="1"/>
</dbReference>
<dbReference type="STRING" id="1684307.A0A316U7B6"/>
<organism evidence="9 10">
    <name type="scientific">Pseudomicrostroma glucosiphilum</name>
    <dbReference type="NCBI Taxonomy" id="1684307"/>
    <lineage>
        <taxon>Eukaryota</taxon>
        <taxon>Fungi</taxon>
        <taxon>Dikarya</taxon>
        <taxon>Basidiomycota</taxon>
        <taxon>Ustilaginomycotina</taxon>
        <taxon>Exobasidiomycetes</taxon>
        <taxon>Microstromatales</taxon>
        <taxon>Microstromatales incertae sedis</taxon>
        <taxon>Pseudomicrostroma</taxon>
    </lineage>
</organism>
<evidence type="ECO:0000256" key="6">
    <source>
        <dbReference type="ARBA" id="ARBA00023242"/>
    </source>
</evidence>
<dbReference type="AlphaFoldDB" id="A0A316U7B6"/>
<dbReference type="OrthoDB" id="406152at2759"/>
<dbReference type="RefSeq" id="XP_025347888.1">
    <property type="nucleotide sequence ID" value="XM_025494956.1"/>
</dbReference>
<keyword evidence="5" id="KW-0949">S-adenosyl-L-methionine</keyword>
<keyword evidence="6" id="KW-0539">Nucleus</keyword>
<sequence>MLPTPSLSHLSKEDFTRVYEPAEDTFILLDALEADAERLRQEKPRLVVEIGSGSGCVSAFVAAILGDSEAAYICTDLNPHAALCTSKTGKANAARLEPVLTNLLSCLLPRIQGRRRSASTELSATSHEGHEDLREDETRTSGLVDLLLFNPPYVPTSEEEEALAQQDRSLSGSWAGGSLGTKLLHSLIDDAGQSITSPRSVSDGEEEGEIGWGEAVTDPTTSRPRPRRKRRQGGIESILSPQGHFYCVAIRQNDPQDIVRRLEARGLAAEVVLDRKAGREHLFIIRGSKQGV</sequence>
<keyword evidence="10" id="KW-1185">Reference proteome</keyword>
<dbReference type="FunFam" id="3.40.50.150:FF:000077">
    <property type="entry name" value="HemK methyltransferase family member 2"/>
    <property type="match status" value="1"/>
</dbReference>
<dbReference type="PROSITE" id="PS00092">
    <property type="entry name" value="N6_MTASE"/>
    <property type="match status" value="1"/>
</dbReference>
<evidence type="ECO:0000313" key="9">
    <source>
        <dbReference type="EMBL" id="PWN20728.1"/>
    </source>
</evidence>
<dbReference type="GO" id="GO:0008757">
    <property type="term" value="F:S-adenosylmethionine-dependent methyltransferase activity"/>
    <property type="evidence" value="ECO:0007669"/>
    <property type="project" value="TreeGrafter"/>
</dbReference>
<dbReference type="PANTHER" id="PTHR45875">
    <property type="entry name" value="METHYLTRANSFERASE N6AMT1"/>
    <property type="match status" value="1"/>
</dbReference>
<evidence type="ECO:0000256" key="8">
    <source>
        <dbReference type="SAM" id="MobiDB-lite"/>
    </source>
</evidence>
<dbReference type="Gene3D" id="3.40.50.150">
    <property type="entry name" value="Vaccinia Virus protein VP39"/>
    <property type="match status" value="1"/>
</dbReference>
<dbReference type="GO" id="GO:0008276">
    <property type="term" value="F:protein methyltransferase activity"/>
    <property type="evidence" value="ECO:0007669"/>
    <property type="project" value="TreeGrafter"/>
</dbReference>
<dbReference type="Proteomes" id="UP000245942">
    <property type="component" value="Unassembled WGS sequence"/>
</dbReference>
<reference evidence="9 10" key="1">
    <citation type="journal article" date="2018" name="Mol. Biol. Evol.">
        <title>Broad Genomic Sampling Reveals a Smut Pathogenic Ancestry of the Fungal Clade Ustilaginomycotina.</title>
        <authorList>
            <person name="Kijpornyongpan T."/>
            <person name="Mondo S.J."/>
            <person name="Barry K."/>
            <person name="Sandor L."/>
            <person name="Lee J."/>
            <person name="Lipzen A."/>
            <person name="Pangilinan J."/>
            <person name="LaButti K."/>
            <person name="Hainaut M."/>
            <person name="Henrissat B."/>
            <person name="Grigoriev I.V."/>
            <person name="Spatafora J.W."/>
            <person name="Aime M.C."/>
        </authorList>
    </citation>
    <scope>NUCLEOTIDE SEQUENCE [LARGE SCALE GENOMIC DNA]</scope>
    <source>
        <strain evidence="9 10">MCA 4718</strain>
    </source>
</reference>
<dbReference type="EMBL" id="KZ819327">
    <property type="protein sequence ID" value="PWN20728.1"/>
    <property type="molecule type" value="Genomic_DNA"/>
</dbReference>
<dbReference type="GO" id="GO:0032259">
    <property type="term" value="P:methylation"/>
    <property type="evidence" value="ECO:0007669"/>
    <property type="project" value="UniProtKB-KW"/>
</dbReference>
<keyword evidence="3" id="KW-0489">Methyltransferase</keyword>
<accession>A0A316U7B6</accession>
<gene>
    <name evidence="9" type="ORF">BCV69DRAFT_312679</name>
</gene>